<protein>
    <submittedName>
        <fullName evidence="1">Uncharacterized protein</fullName>
    </submittedName>
</protein>
<organism evidence="1 2">
    <name type="scientific">Myceligenerans crystallogenes</name>
    <dbReference type="NCBI Taxonomy" id="316335"/>
    <lineage>
        <taxon>Bacteria</taxon>
        <taxon>Bacillati</taxon>
        <taxon>Actinomycetota</taxon>
        <taxon>Actinomycetes</taxon>
        <taxon>Micrococcales</taxon>
        <taxon>Promicromonosporaceae</taxon>
        <taxon>Myceligenerans</taxon>
    </lineage>
</organism>
<proteinExistence type="predicted"/>
<accession>A0ABN2NJC1</accession>
<name>A0ABN2NJC1_9MICO</name>
<evidence type="ECO:0000313" key="2">
    <source>
        <dbReference type="Proteomes" id="UP001501094"/>
    </source>
</evidence>
<dbReference type="EMBL" id="BAAANL010000007">
    <property type="protein sequence ID" value="GAA1871039.1"/>
    <property type="molecule type" value="Genomic_DNA"/>
</dbReference>
<gene>
    <name evidence="1" type="ORF">GCM10009751_32730</name>
</gene>
<evidence type="ECO:0000313" key="1">
    <source>
        <dbReference type="EMBL" id="GAA1871039.1"/>
    </source>
</evidence>
<sequence length="42" mass="4408">MPTFLTAAELEFKLDEGTDALLDRLSAAGLSPVLDSGRPSTT</sequence>
<comment type="caution">
    <text evidence="1">The sequence shown here is derived from an EMBL/GenBank/DDBJ whole genome shotgun (WGS) entry which is preliminary data.</text>
</comment>
<keyword evidence="2" id="KW-1185">Reference proteome</keyword>
<dbReference type="Proteomes" id="UP001501094">
    <property type="component" value="Unassembled WGS sequence"/>
</dbReference>
<reference evidence="1 2" key="1">
    <citation type="journal article" date="2019" name="Int. J. Syst. Evol. Microbiol.">
        <title>The Global Catalogue of Microorganisms (GCM) 10K type strain sequencing project: providing services to taxonomists for standard genome sequencing and annotation.</title>
        <authorList>
            <consortium name="The Broad Institute Genomics Platform"/>
            <consortium name="The Broad Institute Genome Sequencing Center for Infectious Disease"/>
            <person name="Wu L."/>
            <person name="Ma J."/>
        </authorList>
    </citation>
    <scope>NUCLEOTIDE SEQUENCE [LARGE SCALE GENOMIC DNA]</scope>
    <source>
        <strain evidence="1 2">JCM 14326</strain>
    </source>
</reference>